<gene>
    <name evidence="2" type="ORF">TGAM01_v205863</name>
</gene>
<dbReference type="Pfam" id="PF11951">
    <property type="entry name" value="Fungal_trans_2"/>
    <property type="match status" value="1"/>
</dbReference>
<dbReference type="Proteomes" id="UP000054821">
    <property type="component" value="Unassembled WGS sequence"/>
</dbReference>
<dbReference type="STRING" id="398673.A0A2P4ZLL1"/>
<accession>A0A2P4ZLL1</accession>
<protein>
    <submittedName>
        <fullName evidence="2">Uncharacterized protein</fullName>
    </submittedName>
</protein>
<dbReference type="PANTHER" id="PTHR37540:SF5">
    <property type="entry name" value="TRANSCRIPTION FACTOR DOMAIN-CONTAINING PROTEIN"/>
    <property type="match status" value="1"/>
</dbReference>
<reference evidence="2 3" key="1">
    <citation type="journal article" date="2016" name="Genome Announc.">
        <title>Draft Whole-Genome Sequence of Trichoderma gamsii T6085, a Promising Biocontrol Agent of Fusarium Head Blight on Wheat.</title>
        <authorList>
            <person name="Baroncelli R."/>
            <person name="Zapparata A."/>
            <person name="Piaggeschi G."/>
            <person name="Sarrocco S."/>
            <person name="Vannacci G."/>
        </authorList>
    </citation>
    <scope>NUCLEOTIDE SEQUENCE [LARGE SCALE GENOMIC DNA]</scope>
    <source>
        <strain evidence="2 3">T6085</strain>
    </source>
</reference>
<dbReference type="RefSeq" id="XP_024405498.1">
    <property type="nucleotide sequence ID" value="XM_024549739.1"/>
</dbReference>
<evidence type="ECO:0000256" key="1">
    <source>
        <dbReference type="ARBA" id="ARBA00023242"/>
    </source>
</evidence>
<dbReference type="AlphaFoldDB" id="A0A2P4ZLL1"/>
<organism evidence="2 3">
    <name type="scientific">Trichoderma gamsii</name>
    <dbReference type="NCBI Taxonomy" id="398673"/>
    <lineage>
        <taxon>Eukaryota</taxon>
        <taxon>Fungi</taxon>
        <taxon>Dikarya</taxon>
        <taxon>Ascomycota</taxon>
        <taxon>Pezizomycotina</taxon>
        <taxon>Sordariomycetes</taxon>
        <taxon>Hypocreomycetidae</taxon>
        <taxon>Hypocreales</taxon>
        <taxon>Hypocreaceae</taxon>
        <taxon>Trichoderma</taxon>
    </lineage>
</organism>
<keyword evidence="3" id="KW-1185">Reference proteome</keyword>
<evidence type="ECO:0000313" key="2">
    <source>
        <dbReference type="EMBL" id="PON25177.1"/>
    </source>
</evidence>
<dbReference type="InterPro" id="IPR021858">
    <property type="entry name" value="Fun_TF"/>
</dbReference>
<evidence type="ECO:0000313" key="3">
    <source>
        <dbReference type="Proteomes" id="UP000054821"/>
    </source>
</evidence>
<dbReference type="GeneID" id="36347606"/>
<sequence>MRAVDSRSANVPQLPTRIRRWRSYQPASNIVFENDLGPDNTSQTQSARPLRKGIELEFVNIAHPLDATTSTTISNIRSHAARDIHASRRASALRLKGGQRKIRMKVDTGGGSHLSLASPVNITIPIHNGFLHCCARPITKLEQFLLDYYATSVIPNAGMWCPHGDEELLFRQGVTQHWLPFIITDSGLLAGIFLSSCRNLALQGSQAQADYDYLQIAMMYKGECIRSVNAAIAAERPIVSDATIAKTLLLCADEFMCKNLNATVLHFEGMSKMIKLKGGLPALGAGGFLRKAIEWCNLENILKK</sequence>
<proteinExistence type="predicted"/>
<name>A0A2P4ZLL1_9HYPO</name>
<comment type="caution">
    <text evidence="2">The sequence shown here is derived from an EMBL/GenBank/DDBJ whole genome shotgun (WGS) entry which is preliminary data.</text>
</comment>
<dbReference type="EMBL" id="JPDN02000019">
    <property type="protein sequence ID" value="PON25177.1"/>
    <property type="molecule type" value="Genomic_DNA"/>
</dbReference>
<dbReference type="PANTHER" id="PTHR37540">
    <property type="entry name" value="TRANSCRIPTION FACTOR (ACR-2), PUTATIVE-RELATED-RELATED"/>
    <property type="match status" value="1"/>
</dbReference>
<keyword evidence="1" id="KW-0539">Nucleus</keyword>